<organism evidence="3 4">
    <name type="scientific">Terriglobus albidus</name>
    <dbReference type="NCBI Taxonomy" id="1592106"/>
    <lineage>
        <taxon>Bacteria</taxon>
        <taxon>Pseudomonadati</taxon>
        <taxon>Acidobacteriota</taxon>
        <taxon>Terriglobia</taxon>
        <taxon>Terriglobales</taxon>
        <taxon>Acidobacteriaceae</taxon>
        <taxon>Terriglobus</taxon>
    </lineage>
</organism>
<feature type="transmembrane region" description="Helical" evidence="1">
    <location>
        <begin position="69"/>
        <end position="84"/>
    </location>
</feature>
<dbReference type="GO" id="GO:0016747">
    <property type="term" value="F:acyltransferase activity, transferring groups other than amino-acyl groups"/>
    <property type="evidence" value="ECO:0007669"/>
    <property type="project" value="InterPro"/>
</dbReference>
<evidence type="ECO:0000313" key="3">
    <source>
        <dbReference type="EMBL" id="QEE28583.1"/>
    </source>
</evidence>
<feature type="transmembrane region" description="Helical" evidence="1">
    <location>
        <begin position="104"/>
        <end position="129"/>
    </location>
</feature>
<dbReference type="Pfam" id="PF01757">
    <property type="entry name" value="Acyl_transf_3"/>
    <property type="match status" value="1"/>
</dbReference>
<accession>A0A5B9E8Q6</accession>
<dbReference type="Proteomes" id="UP000321820">
    <property type="component" value="Chromosome"/>
</dbReference>
<evidence type="ECO:0000313" key="4">
    <source>
        <dbReference type="Proteomes" id="UP000321820"/>
    </source>
</evidence>
<feature type="transmembrane region" description="Helical" evidence="1">
    <location>
        <begin position="27"/>
        <end position="48"/>
    </location>
</feature>
<feature type="domain" description="Acyltransferase 3" evidence="2">
    <location>
        <begin position="4"/>
        <end position="313"/>
    </location>
</feature>
<feature type="transmembrane region" description="Helical" evidence="1">
    <location>
        <begin position="205"/>
        <end position="223"/>
    </location>
</feature>
<dbReference type="AlphaFoldDB" id="A0A5B9E8Q6"/>
<keyword evidence="1" id="KW-0472">Membrane</keyword>
<sequence length="335" mass="37977">MRVAQLDGLRALAVVMVFAHHSLGIPLLWSGVDLFFILSGYLITSILLRNRQSLGAMLTSFYSRRAERILPAYVLFLLCAYPFVRQEWHHNWIYYVTFLQNIPYAFHLGTMTALVPLWSLAIEQHFYLVWPLLVFFLPKKWLVPSMLALLIGTPVLRAVCTPLFSTSETIYAFTPFRMDALAAGALMALTLPTSNAEKVIRWGKVSMVLGVVAYGVLAYHHPWFNRTVNLWPFNALAYSLNIAIFGGLLMCMIVANDGWLARLLSNRALVWLGRISYCFYLFHLLVIEQMQHYFAKIPAAIAAFVVTTMIASVSWVLLESPVLSLRASKRIKVAV</sequence>
<dbReference type="KEGG" id="talb:FTW19_11595"/>
<proteinExistence type="predicted"/>
<dbReference type="OrthoDB" id="9796461at2"/>
<gene>
    <name evidence="3" type="ORF">FTW19_11595</name>
</gene>
<keyword evidence="1" id="KW-1133">Transmembrane helix</keyword>
<keyword evidence="3" id="KW-0808">Transferase</keyword>
<keyword evidence="4" id="KW-1185">Reference proteome</keyword>
<dbReference type="PANTHER" id="PTHR23028">
    <property type="entry name" value="ACETYLTRANSFERASE"/>
    <property type="match status" value="1"/>
</dbReference>
<feature type="transmembrane region" description="Helical" evidence="1">
    <location>
        <begin position="293"/>
        <end position="318"/>
    </location>
</feature>
<dbReference type="GO" id="GO:0009103">
    <property type="term" value="P:lipopolysaccharide biosynthetic process"/>
    <property type="evidence" value="ECO:0007669"/>
    <property type="project" value="TreeGrafter"/>
</dbReference>
<dbReference type="InterPro" id="IPR050879">
    <property type="entry name" value="Acyltransferase_3"/>
</dbReference>
<dbReference type="RefSeq" id="WP_147647773.1">
    <property type="nucleotide sequence ID" value="NZ_CP042806.1"/>
</dbReference>
<evidence type="ECO:0000259" key="2">
    <source>
        <dbReference type="Pfam" id="PF01757"/>
    </source>
</evidence>
<protein>
    <submittedName>
        <fullName evidence="3">Acyltransferase</fullName>
    </submittedName>
</protein>
<keyword evidence="3" id="KW-0012">Acyltransferase</keyword>
<dbReference type="EMBL" id="CP042806">
    <property type="protein sequence ID" value="QEE28583.1"/>
    <property type="molecule type" value="Genomic_DNA"/>
</dbReference>
<dbReference type="PANTHER" id="PTHR23028:SF53">
    <property type="entry name" value="ACYL_TRANSF_3 DOMAIN-CONTAINING PROTEIN"/>
    <property type="match status" value="1"/>
</dbReference>
<name>A0A5B9E8Q6_9BACT</name>
<evidence type="ECO:0000256" key="1">
    <source>
        <dbReference type="SAM" id="Phobius"/>
    </source>
</evidence>
<dbReference type="GO" id="GO:0016020">
    <property type="term" value="C:membrane"/>
    <property type="evidence" value="ECO:0007669"/>
    <property type="project" value="TreeGrafter"/>
</dbReference>
<feature type="transmembrane region" description="Helical" evidence="1">
    <location>
        <begin position="268"/>
        <end position="287"/>
    </location>
</feature>
<keyword evidence="1" id="KW-0812">Transmembrane</keyword>
<reference evidence="3 4" key="1">
    <citation type="submission" date="2019-08" db="EMBL/GenBank/DDBJ databases">
        <title>Complete genome sequence of Terriglobus albidus strain ORNL.</title>
        <authorList>
            <person name="Podar M."/>
        </authorList>
    </citation>
    <scope>NUCLEOTIDE SEQUENCE [LARGE SCALE GENOMIC DNA]</scope>
    <source>
        <strain evidence="3 4">ORNL</strain>
    </source>
</reference>
<dbReference type="InterPro" id="IPR002656">
    <property type="entry name" value="Acyl_transf_3_dom"/>
</dbReference>
<feature type="transmembrane region" description="Helical" evidence="1">
    <location>
        <begin position="170"/>
        <end position="193"/>
    </location>
</feature>
<feature type="transmembrane region" description="Helical" evidence="1">
    <location>
        <begin position="235"/>
        <end position="256"/>
    </location>
</feature>